<keyword evidence="3 6" id="KW-0812">Transmembrane</keyword>
<gene>
    <name evidence="8" type="ORF">HMPREF3213_02267</name>
</gene>
<feature type="transmembrane region" description="Helical" evidence="6">
    <location>
        <begin position="95"/>
        <end position="118"/>
    </location>
</feature>
<proteinExistence type="inferred from homology"/>
<feature type="transmembrane region" description="Helical" evidence="6">
    <location>
        <begin position="58"/>
        <end position="83"/>
    </location>
</feature>
<dbReference type="GO" id="GO:0017004">
    <property type="term" value="P:cytochrome complex assembly"/>
    <property type="evidence" value="ECO:0007669"/>
    <property type="project" value="InterPro"/>
</dbReference>
<name>A0A133KLY0_HEYCO</name>
<dbReference type="InterPro" id="IPR051790">
    <property type="entry name" value="Cytochrome_c-biogenesis_DsbD"/>
</dbReference>
<comment type="caution">
    <text evidence="8">The sequence shown here is derived from an EMBL/GenBank/DDBJ whole genome shotgun (WGS) entry which is preliminary data.</text>
</comment>
<feature type="transmembrane region" description="Helical" evidence="6">
    <location>
        <begin position="203"/>
        <end position="223"/>
    </location>
</feature>
<dbReference type="PATRIC" id="fig|1398.22.peg.2273"/>
<comment type="similarity">
    <text evidence="2">Belongs to the DsbD family.</text>
</comment>
<evidence type="ECO:0000256" key="6">
    <source>
        <dbReference type="SAM" id="Phobius"/>
    </source>
</evidence>
<keyword evidence="5 6" id="KW-0472">Membrane</keyword>
<keyword evidence="4 6" id="KW-1133">Transmembrane helix</keyword>
<evidence type="ECO:0000256" key="1">
    <source>
        <dbReference type="ARBA" id="ARBA00004141"/>
    </source>
</evidence>
<dbReference type="AlphaFoldDB" id="A0A133KLY0"/>
<dbReference type="PANTHER" id="PTHR31272">
    <property type="entry name" value="CYTOCHROME C-TYPE BIOGENESIS PROTEIN HI_1454-RELATED"/>
    <property type="match status" value="1"/>
</dbReference>
<reference evidence="9" key="1">
    <citation type="submission" date="2016-01" db="EMBL/GenBank/DDBJ databases">
        <authorList>
            <person name="Mitreva M."/>
            <person name="Pepin K.H."/>
            <person name="Mihindukulasuriya K.A."/>
            <person name="Fulton R."/>
            <person name="Fronick C."/>
            <person name="O'Laughlin M."/>
            <person name="Miner T."/>
            <person name="Herter B."/>
            <person name="Rosa B.A."/>
            <person name="Cordes M."/>
            <person name="Tomlinson C."/>
            <person name="Wollam A."/>
            <person name="Palsikar V.B."/>
            <person name="Mardis E.R."/>
            <person name="Wilson R.K."/>
        </authorList>
    </citation>
    <scope>NUCLEOTIDE SEQUENCE [LARGE SCALE GENOMIC DNA]</scope>
    <source>
        <strain evidence="9">GED7749B</strain>
    </source>
</reference>
<feature type="transmembrane region" description="Helical" evidence="6">
    <location>
        <begin position="130"/>
        <end position="163"/>
    </location>
</feature>
<feature type="domain" description="Cytochrome C biogenesis protein transmembrane" evidence="7">
    <location>
        <begin position="10"/>
        <end position="216"/>
    </location>
</feature>
<feature type="transmembrane region" description="Helical" evidence="6">
    <location>
        <begin position="169"/>
        <end position="191"/>
    </location>
</feature>
<protein>
    <submittedName>
        <fullName evidence="8">Cytochrome C-type biogenesis protein CcdA</fullName>
    </submittedName>
</protein>
<dbReference type="Proteomes" id="UP000070376">
    <property type="component" value="Unassembled WGS sequence"/>
</dbReference>
<evidence type="ECO:0000256" key="4">
    <source>
        <dbReference type="ARBA" id="ARBA00022989"/>
    </source>
</evidence>
<comment type="subcellular location">
    <subcellularLocation>
        <location evidence="1">Membrane</location>
        <topology evidence="1">Multi-pass membrane protein</topology>
    </subcellularLocation>
</comment>
<evidence type="ECO:0000313" key="8">
    <source>
        <dbReference type="EMBL" id="KWZ80467.1"/>
    </source>
</evidence>
<organism evidence="8 9">
    <name type="scientific">Heyndrickxia coagulans</name>
    <name type="common">Weizmannia coagulans</name>
    <dbReference type="NCBI Taxonomy" id="1398"/>
    <lineage>
        <taxon>Bacteria</taxon>
        <taxon>Bacillati</taxon>
        <taxon>Bacillota</taxon>
        <taxon>Bacilli</taxon>
        <taxon>Bacillales</taxon>
        <taxon>Bacillaceae</taxon>
        <taxon>Heyndrickxia</taxon>
    </lineage>
</organism>
<dbReference type="EMBL" id="LRPN01000091">
    <property type="protein sequence ID" value="KWZ80467.1"/>
    <property type="molecule type" value="Genomic_DNA"/>
</dbReference>
<dbReference type="PANTHER" id="PTHR31272:SF4">
    <property type="entry name" value="CYTOCHROME C-TYPE BIOGENESIS PROTEIN HI_1454-RELATED"/>
    <property type="match status" value="1"/>
</dbReference>
<accession>A0A133KLY0</accession>
<evidence type="ECO:0000256" key="2">
    <source>
        <dbReference type="ARBA" id="ARBA00006143"/>
    </source>
</evidence>
<evidence type="ECO:0000256" key="3">
    <source>
        <dbReference type="ARBA" id="ARBA00022692"/>
    </source>
</evidence>
<dbReference type="Pfam" id="PF02683">
    <property type="entry name" value="DsbD_TM"/>
    <property type="match status" value="1"/>
</dbReference>
<dbReference type="InterPro" id="IPR003834">
    <property type="entry name" value="Cyt_c_assmbl_TM_dom"/>
</dbReference>
<evidence type="ECO:0000256" key="5">
    <source>
        <dbReference type="ARBA" id="ARBA00023136"/>
    </source>
</evidence>
<sequence length="240" mass="26042">MGSEPMADVTVWLSFGAGFMSFISPCCLPLYPAFVSYITGASVSRLKSGGGMREWKSILHTVWFLAGFSTVFIALGFGASWIGSFFIRYQDVIRQLGAVALIFFGLLAAGIFHPGIFMKVYRIDIKKQPAGFLGSFLVGLVFAAGWTPCTGPILASVLAMAVAHPASASVYMAAYVLGFSIPFFVLAFFIGRLGWMQKYSVKLLKWSGVVMIVAGILLFFDWMPVISGYMSALFGGFQGF</sequence>
<feature type="transmembrane region" description="Helical" evidence="6">
    <location>
        <begin position="12"/>
        <end position="38"/>
    </location>
</feature>
<evidence type="ECO:0000313" key="9">
    <source>
        <dbReference type="Proteomes" id="UP000070376"/>
    </source>
</evidence>
<evidence type="ECO:0000259" key="7">
    <source>
        <dbReference type="Pfam" id="PF02683"/>
    </source>
</evidence>
<dbReference type="GO" id="GO:0016020">
    <property type="term" value="C:membrane"/>
    <property type="evidence" value="ECO:0007669"/>
    <property type="project" value="UniProtKB-SubCell"/>
</dbReference>